<evidence type="ECO:0000313" key="2">
    <source>
        <dbReference type="EMBL" id="MPC12076.1"/>
    </source>
</evidence>
<name>A0A5B7CUS3_PORTR</name>
<protein>
    <submittedName>
        <fullName evidence="2">Uncharacterized protein</fullName>
    </submittedName>
</protein>
<evidence type="ECO:0000256" key="1">
    <source>
        <dbReference type="SAM" id="MobiDB-lite"/>
    </source>
</evidence>
<dbReference type="AlphaFoldDB" id="A0A5B7CUS3"/>
<feature type="region of interest" description="Disordered" evidence="1">
    <location>
        <begin position="1"/>
        <end position="36"/>
    </location>
</feature>
<keyword evidence="3" id="KW-1185">Reference proteome</keyword>
<comment type="caution">
    <text evidence="2">The sequence shown here is derived from an EMBL/GenBank/DDBJ whole genome shotgun (WGS) entry which is preliminary data.</text>
</comment>
<reference evidence="2 3" key="1">
    <citation type="submission" date="2019-05" db="EMBL/GenBank/DDBJ databases">
        <title>Another draft genome of Portunus trituberculatus and its Hox gene families provides insights of decapod evolution.</title>
        <authorList>
            <person name="Jeong J.-H."/>
            <person name="Song I."/>
            <person name="Kim S."/>
            <person name="Choi T."/>
            <person name="Kim D."/>
            <person name="Ryu S."/>
            <person name="Kim W."/>
        </authorList>
    </citation>
    <scope>NUCLEOTIDE SEQUENCE [LARGE SCALE GENOMIC DNA]</scope>
    <source>
        <tissue evidence="2">Muscle</tissue>
    </source>
</reference>
<sequence length="105" mass="11158">MSSSLLSIPRNTTPRGAHSDSSNTARKKGRLSQERLTETSTMTAVCRLAVFLAAVALPCGLAESEQAAPSCFKLGGSCVATTDRCSLQLKHTHDCPDGWCCLESK</sequence>
<proteinExistence type="predicted"/>
<dbReference type="EMBL" id="VSRR010000196">
    <property type="protein sequence ID" value="MPC12076.1"/>
    <property type="molecule type" value="Genomic_DNA"/>
</dbReference>
<accession>A0A5B7CUS3</accession>
<feature type="compositionally biased region" description="Polar residues" evidence="1">
    <location>
        <begin position="1"/>
        <end position="24"/>
    </location>
</feature>
<dbReference type="Proteomes" id="UP000324222">
    <property type="component" value="Unassembled WGS sequence"/>
</dbReference>
<evidence type="ECO:0000313" key="3">
    <source>
        <dbReference type="Proteomes" id="UP000324222"/>
    </source>
</evidence>
<gene>
    <name evidence="2" type="ORF">E2C01_004754</name>
</gene>
<organism evidence="2 3">
    <name type="scientific">Portunus trituberculatus</name>
    <name type="common">Swimming crab</name>
    <name type="synonym">Neptunus trituberculatus</name>
    <dbReference type="NCBI Taxonomy" id="210409"/>
    <lineage>
        <taxon>Eukaryota</taxon>
        <taxon>Metazoa</taxon>
        <taxon>Ecdysozoa</taxon>
        <taxon>Arthropoda</taxon>
        <taxon>Crustacea</taxon>
        <taxon>Multicrustacea</taxon>
        <taxon>Malacostraca</taxon>
        <taxon>Eumalacostraca</taxon>
        <taxon>Eucarida</taxon>
        <taxon>Decapoda</taxon>
        <taxon>Pleocyemata</taxon>
        <taxon>Brachyura</taxon>
        <taxon>Eubrachyura</taxon>
        <taxon>Portunoidea</taxon>
        <taxon>Portunidae</taxon>
        <taxon>Portuninae</taxon>
        <taxon>Portunus</taxon>
    </lineage>
</organism>